<comment type="caution">
    <text evidence="1">The sequence shown here is derived from an EMBL/GenBank/DDBJ whole genome shotgun (WGS) entry which is preliminary data.</text>
</comment>
<protein>
    <submittedName>
        <fullName evidence="1">Uncharacterized protein</fullName>
    </submittedName>
</protein>
<sequence length="67" mass="7500">MKNLKSLSDFKKEIKGKKISRTSMMAISGGRRVIRPTTRSDNGAADSVLYTYDEDNHLLSTECWSGC</sequence>
<dbReference type="AlphaFoldDB" id="A0A5D8ZF51"/>
<accession>A0A5D8ZF51</accession>
<name>A0A5D8ZF51_9FLAO</name>
<keyword evidence="2" id="KW-1185">Reference proteome</keyword>
<dbReference type="RefSeq" id="WP_149388971.1">
    <property type="nucleotide sequence ID" value="NZ_VTRU01000006.1"/>
</dbReference>
<reference evidence="1 2" key="1">
    <citation type="submission" date="2019-08" db="EMBL/GenBank/DDBJ databases">
        <title>Draft genome sequence of Chryseobacterium sp. Gsoil 183.</title>
        <authorList>
            <person name="Im W.-T."/>
        </authorList>
    </citation>
    <scope>NUCLEOTIDE SEQUENCE [LARGE SCALE GENOMIC DNA]</scope>
    <source>
        <strain evidence="1 2">Gsoil 183</strain>
    </source>
</reference>
<proteinExistence type="predicted"/>
<evidence type="ECO:0000313" key="2">
    <source>
        <dbReference type="Proteomes" id="UP000323884"/>
    </source>
</evidence>
<evidence type="ECO:0000313" key="1">
    <source>
        <dbReference type="EMBL" id="TZF93180.1"/>
    </source>
</evidence>
<dbReference type="Proteomes" id="UP000323884">
    <property type="component" value="Unassembled WGS sequence"/>
</dbReference>
<dbReference type="OrthoDB" id="1263998at2"/>
<dbReference type="EMBL" id="VTRU01000006">
    <property type="protein sequence ID" value="TZF93180.1"/>
    <property type="molecule type" value="Genomic_DNA"/>
</dbReference>
<gene>
    <name evidence="1" type="ORF">FW781_19635</name>
</gene>
<organism evidence="1 2">
    <name type="scientific">Chryseobacterium panacisoli</name>
    <dbReference type="NCBI Taxonomy" id="1807141"/>
    <lineage>
        <taxon>Bacteria</taxon>
        <taxon>Pseudomonadati</taxon>
        <taxon>Bacteroidota</taxon>
        <taxon>Flavobacteriia</taxon>
        <taxon>Flavobacteriales</taxon>
        <taxon>Weeksellaceae</taxon>
        <taxon>Chryseobacterium group</taxon>
        <taxon>Chryseobacterium</taxon>
    </lineage>
</organism>